<evidence type="ECO:0000313" key="2">
    <source>
        <dbReference type="Proteomes" id="UP000199642"/>
    </source>
</evidence>
<protein>
    <submittedName>
        <fullName evidence="1">Uncharacterized protein</fullName>
    </submittedName>
</protein>
<accession>A0A1I2X627</accession>
<dbReference type="Proteomes" id="UP000199642">
    <property type="component" value="Unassembled WGS sequence"/>
</dbReference>
<gene>
    <name evidence="1" type="ORF">SAMN04487988_11668</name>
</gene>
<feature type="non-terminal residue" evidence="1">
    <location>
        <position position="74"/>
    </location>
</feature>
<organism evidence="1 2">
    <name type="scientific">Algoriphagus hitonicola</name>
    <dbReference type="NCBI Taxonomy" id="435880"/>
    <lineage>
        <taxon>Bacteria</taxon>
        <taxon>Pseudomonadati</taxon>
        <taxon>Bacteroidota</taxon>
        <taxon>Cytophagia</taxon>
        <taxon>Cytophagales</taxon>
        <taxon>Cyclobacteriaceae</taxon>
        <taxon>Algoriphagus</taxon>
    </lineage>
</organism>
<keyword evidence="2" id="KW-1185">Reference proteome</keyword>
<dbReference type="AlphaFoldDB" id="A0A1I2X627"/>
<proteinExistence type="predicted"/>
<reference evidence="2" key="1">
    <citation type="submission" date="2016-10" db="EMBL/GenBank/DDBJ databases">
        <authorList>
            <person name="Varghese N."/>
            <person name="Submissions S."/>
        </authorList>
    </citation>
    <scope>NUCLEOTIDE SEQUENCE [LARGE SCALE GENOMIC DNA]</scope>
    <source>
        <strain evidence="2">DSM 19315</strain>
    </source>
</reference>
<sequence>MLSGTFFGKAGENLVVSAEAAIFVGGIDSVCTELFGRAEKSLVLGYREFKPGTLIECIEIQFVDKGEPVYLKDV</sequence>
<evidence type="ECO:0000313" key="1">
    <source>
        <dbReference type="EMBL" id="SFH08994.1"/>
    </source>
</evidence>
<name>A0A1I2X627_9BACT</name>
<dbReference type="EMBL" id="FOPC01000016">
    <property type="protein sequence ID" value="SFH08994.1"/>
    <property type="molecule type" value="Genomic_DNA"/>
</dbReference>